<dbReference type="AlphaFoldDB" id="A0A842HUZ0"/>
<reference evidence="1 2" key="1">
    <citation type="submission" date="2020-08" db="EMBL/GenBank/DDBJ databases">
        <title>Paraeoetvoesia sp. YC-7-48 draft genome sequence.</title>
        <authorList>
            <person name="Yao L."/>
        </authorList>
    </citation>
    <scope>NUCLEOTIDE SEQUENCE [LARGE SCALE GENOMIC DNA]</scope>
    <source>
        <strain evidence="2">YC-7-48</strain>
    </source>
</reference>
<sequence>MPLFIKLITQYLHQVLGLTGLQAQPWAGSGQLPYYLQDAFELWTMDLLGHGVILAAEKRLAKPSVGNIQRQVDTIGSLAGRRVVYVATALASYERKRLIEQKVPFIVPGNQLYLPDLGIDLREYFRKRQSDAELLLSPSTQALLIRGLLRSTWSSRWYPSETMIELGYTAMTLSRAVRELNASGLASVDRDGRRTYLEMSDTARATWERARPLMRNPVKRTVWTLTTANLAGLPARLAGQSALAQYTLISPPQIPVYAVHMAAWRDFGRQLVPVPEPMPGATEWQLWSYSPFLQEDSKTVDVLSLILSLQDSADDRLQLAIDELTEQLPC</sequence>
<dbReference type="Proteomes" id="UP000545386">
    <property type="component" value="Unassembled WGS sequence"/>
</dbReference>
<protein>
    <recommendedName>
        <fullName evidence="3">MarR family transcriptional regulator</fullName>
    </recommendedName>
</protein>
<dbReference type="InterPro" id="IPR036390">
    <property type="entry name" value="WH_DNA-bd_sf"/>
</dbReference>
<dbReference type="SUPFAM" id="SSF46785">
    <property type="entry name" value="Winged helix' DNA-binding domain"/>
    <property type="match status" value="1"/>
</dbReference>
<evidence type="ECO:0000313" key="2">
    <source>
        <dbReference type="Proteomes" id="UP000545386"/>
    </source>
</evidence>
<dbReference type="InterPro" id="IPR036388">
    <property type="entry name" value="WH-like_DNA-bd_sf"/>
</dbReference>
<name>A0A842HUZ0_9BURK</name>
<evidence type="ECO:0008006" key="3">
    <source>
        <dbReference type="Google" id="ProtNLM"/>
    </source>
</evidence>
<evidence type="ECO:0000313" key="1">
    <source>
        <dbReference type="EMBL" id="MBC2770615.1"/>
    </source>
</evidence>
<dbReference type="EMBL" id="JACJUU010000010">
    <property type="protein sequence ID" value="MBC2770615.1"/>
    <property type="molecule type" value="Genomic_DNA"/>
</dbReference>
<accession>A0A842HUZ0</accession>
<organism evidence="1 2">
    <name type="scientific">Pusillimonas minor</name>
    <dbReference type="NCBI Taxonomy" id="2697024"/>
    <lineage>
        <taxon>Bacteria</taxon>
        <taxon>Pseudomonadati</taxon>
        <taxon>Pseudomonadota</taxon>
        <taxon>Betaproteobacteria</taxon>
        <taxon>Burkholderiales</taxon>
        <taxon>Alcaligenaceae</taxon>
        <taxon>Pusillimonas</taxon>
    </lineage>
</organism>
<comment type="caution">
    <text evidence="1">The sequence shown here is derived from an EMBL/GenBank/DDBJ whole genome shotgun (WGS) entry which is preliminary data.</text>
</comment>
<gene>
    <name evidence="1" type="ORF">GTU67_11930</name>
</gene>
<dbReference type="Gene3D" id="1.10.10.10">
    <property type="entry name" value="Winged helix-like DNA-binding domain superfamily/Winged helix DNA-binding domain"/>
    <property type="match status" value="1"/>
</dbReference>
<keyword evidence="2" id="KW-1185">Reference proteome</keyword>
<proteinExistence type="predicted"/>